<feature type="transmembrane region" description="Helical" evidence="10">
    <location>
        <begin position="444"/>
        <end position="471"/>
    </location>
</feature>
<dbReference type="AlphaFoldDB" id="A0AAN6GC35"/>
<dbReference type="EMBL" id="JAPDMQ010000267">
    <property type="protein sequence ID" value="KAK0528651.1"/>
    <property type="molecule type" value="Genomic_DNA"/>
</dbReference>
<feature type="transmembrane region" description="Helical" evidence="10">
    <location>
        <begin position="577"/>
        <end position="598"/>
    </location>
</feature>
<evidence type="ECO:0000256" key="1">
    <source>
        <dbReference type="ARBA" id="ARBA00004141"/>
    </source>
</evidence>
<dbReference type="GO" id="GO:0035673">
    <property type="term" value="F:oligopeptide transmembrane transporter activity"/>
    <property type="evidence" value="ECO:0007669"/>
    <property type="project" value="InterPro"/>
</dbReference>
<keyword evidence="7 10" id="KW-1133">Transmembrane helix</keyword>
<keyword evidence="3" id="KW-0813">Transport</keyword>
<accession>A0AAN6GC35</accession>
<comment type="similarity">
    <text evidence="2">Belongs to the oligopeptide OPT transporter family.</text>
</comment>
<organism evidence="11 12">
    <name type="scientific">Tilletia horrida</name>
    <dbReference type="NCBI Taxonomy" id="155126"/>
    <lineage>
        <taxon>Eukaryota</taxon>
        <taxon>Fungi</taxon>
        <taxon>Dikarya</taxon>
        <taxon>Basidiomycota</taxon>
        <taxon>Ustilaginomycotina</taxon>
        <taxon>Exobasidiomycetes</taxon>
        <taxon>Tilletiales</taxon>
        <taxon>Tilletiaceae</taxon>
        <taxon>Tilletia</taxon>
    </lineage>
</organism>
<feature type="transmembrane region" description="Helical" evidence="10">
    <location>
        <begin position="315"/>
        <end position="333"/>
    </location>
</feature>
<evidence type="ECO:0000256" key="3">
    <source>
        <dbReference type="ARBA" id="ARBA00022448"/>
    </source>
</evidence>
<feature type="region of interest" description="Disordered" evidence="9">
    <location>
        <begin position="1"/>
        <end position="135"/>
    </location>
</feature>
<protein>
    <recommendedName>
        <fullName evidence="13">OPT family small oligopeptide transporter</fullName>
    </recommendedName>
</protein>
<feature type="transmembrane region" description="Helical" evidence="10">
    <location>
        <begin position="241"/>
        <end position="258"/>
    </location>
</feature>
<evidence type="ECO:0008006" key="13">
    <source>
        <dbReference type="Google" id="ProtNLM"/>
    </source>
</evidence>
<dbReference type="PANTHER" id="PTHR22601">
    <property type="entry name" value="ISP4 LIKE PROTEIN"/>
    <property type="match status" value="1"/>
</dbReference>
<dbReference type="NCBIfam" id="TIGR00728">
    <property type="entry name" value="OPT_sfam"/>
    <property type="match status" value="1"/>
</dbReference>
<feature type="transmembrane region" description="Helical" evidence="10">
    <location>
        <begin position="414"/>
        <end position="432"/>
    </location>
</feature>
<feature type="transmembrane region" description="Helical" evidence="10">
    <location>
        <begin position="339"/>
        <end position="358"/>
    </location>
</feature>
<keyword evidence="4 10" id="KW-0812">Transmembrane</keyword>
<comment type="subcellular location">
    <subcellularLocation>
        <location evidence="1">Membrane</location>
        <topology evidence="1">Multi-pass membrane protein</topology>
    </subcellularLocation>
</comment>
<evidence type="ECO:0000256" key="10">
    <source>
        <dbReference type="SAM" id="Phobius"/>
    </source>
</evidence>
<keyword evidence="6" id="KW-0653">Protein transport</keyword>
<name>A0AAN6GC35_9BASI</name>
<comment type="caution">
    <text evidence="11">The sequence shown here is derived from an EMBL/GenBank/DDBJ whole genome shotgun (WGS) entry which is preliminary data.</text>
</comment>
<dbReference type="GO" id="GO:0015031">
    <property type="term" value="P:protein transport"/>
    <property type="evidence" value="ECO:0007669"/>
    <property type="project" value="UniProtKB-KW"/>
</dbReference>
<evidence type="ECO:0000256" key="5">
    <source>
        <dbReference type="ARBA" id="ARBA00022856"/>
    </source>
</evidence>
<evidence type="ECO:0000256" key="4">
    <source>
        <dbReference type="ARBA" id="ARBA00022692"/>
    </source>
</evidence>
<keyword evidence="8 10" id="KW-0472">Membrane</keyword>
<evidence type="ECO:0000256" key="2">
    <source>
        <dbReference type="ARBA" id="ARBA00008807"/>
    </source>
</evidence>
<feature type="transmembrane region" description="Helical" evidence="10">
    <location>
        <begin position="755"/>
        <end position="776"/>
    </location>
</feature>
<evidence type="ECO:0000256" key="9">
    <source>
        <dbReference type="SAM" id="MobiDB-lite"/>
    </source>
</evidence>
<dbReference type="Pfam" id="PF03169">
    <property type="entry name" value="OPT"/>
    <property type="match status" value="1"/>
</dbReference>
<evidence type="ECO:0000313" key="11">
    <source>
        <dbReference type="EMBL" id="KAK0528651.1"/>
    </source>
</evidence>
<feature type="transmembrane region" description="Helical" evidence="10">
    <location>
        <begin position="525"/>
        <end position="546"/>
    </location>
</feature>
<feature type="transmembrane region" description="Helical" evidence="10">
    <location>
        <begin position="604"/>
        <end position="630"/>
    </location>
</feature>
<keyword evidence="12" id="KW-1185">Reference proteome</keyword>
<feature type="transmembrane region" description="Helical" evidence="10">
    <location>
        <begin position="692"/>
        <end position="713"/>
    </location>
</feature>
<dbReference type="InterPro" id="IPR004813">
    <property type="entry name" value="OPT"/>
</dbReference>
<feature type="transmembrane region" description="Helical" evidence="10">
    <location>
        <begin position="378"/>
        <end position="402"/>
    </location>
</feature>
<feature type="transmembrane region" description="Helical" evidence="10">
    <location>
        <begin position="211"/>
        <end position="229"/>
    </location>
</feature>
<dbReference type="InterPro" id="IPR004648">
    <property type="entry name" value="Oligpept_transpt"/>
</dbReference>
<evidence type="ECO:0000256" key="6">
    <source>
        <dbReference type="ARBA" id="ARBA00022927"/>
    </source>
</evidence>
<reference evidence="11" key="1">
    <citation type="journal article" date="2023" name="PhytoFront">
        <title>Draft Genome Resources of Seven Strains of Tilletia horrida, Causal Agent of Kernel Smut of Rice.</title>
        <authorList>
            <person name="Khanal S."/>
            <person name="Antony Babu S."/>
            <person name="Zhou X.G."/>
        </authorList>
    </citation>
    <scope>NUCLEOTIDE SEQUENCE</scope>
    <source>
        <strain evidence="11">TX3</strain>
    </source>
</reference>
<evidence type="ECO:0000256" key="8">
    <source>
        <dbReference type="ARBA" id="ARBA00023136"/>
    </source>
</evidence>
<gene>
    <name evidence="11" type="ORF">OC842_004487</name>
</gene>
<feature type="compositionally biased region" description="Acidic residues" evidence="9">
    <location>
        <begin position="104"/>
        <end position="114"/>
    </location>
</feature>
<feature type="compositionally biased region" description="Polar residues" evidence="9">
    <location>
        <begin position="18"/>
        <end position="30"/>
    </location>
</feature>
<keyword evidence="5" id="KW-0571">Peptide transport</keyword>
<feature type="transmembrane region" description="Helical" evidence="10">
    <location>
        <begin position="805"/>
        <end position="821"/>
    </location>
</feature>
<dbReference type="GO" id="GO:0016020">
    <property type="term" value="C:membrane"/>
    <property type="evidence" value="ECO:0007669"/>
    <property type="project" value="UniProtKB-SubCell"/>
</dbReference>
<evidence type="ECO:0000256" key="7">
    <source>
        <dbReference type="ARBA" id="ARBA00022989"/>
    </source>
</evidence>
<proteinExistence type="inferred from homology"/>
<dbReference type="NCBIfam" id="TIGR00727">
    <property type="entry name" value="ISP4_OPT"/>
    <property type="match status" value="1"/>
</dbReference>
<sequence>MISRRPSASQPEEIPLETTPSSSQNSTNASDDAVSGPHAIPEIRFPTPGNEDDKTFDHRRGSRVSGFSTADTLAYGGGDDDAASGTTGNKKRFSSAGLSLSDDAVNEADDEDGVDSTGGASGGKRGSMLSRPPGLESVEDDVEHAYAHHGMNDPNIDVRLVKQAEDALERGDRAAEDELEEKLQEDSIYPEVRAAVSNVDDPTMPVNTVRMWFMALIFTMLLTGLNQFFSFRYPSVRVSPLVIQLLAYPVGVGLAKILPKRMWKTPLGSFTLNPGPFNVKEHAMIVICANVNSSPNSATSVLAVQKFTYQQDFGAAYQILFVLSSQLLGFSFAGLCRRWLVWPAAMIWPATLVQTALLGTFHNHKDAQPGRMSREKFFLIAFVLAFAYYWFPGFIFTALSTFNWACWIAPNNVMLNQLMGVQSGLGMGLLTFDWGQITYLGSPLAIPWFASAQVLISYAFWFWLVVPIIYYTNTLNTAYLPILDNQVFDRFGEPYNVSKVLTPDFLFNGTAYNEYSQQYLTASFVATYGLQFAALAAIVVQVALWYGPTIYAQLRTSIGDEPDIHARLMSRYKEVPNYWYITTFFITIGLAFGCTLGWDTQHPWWALIVAVIISVLYILPIGIVYAITGLEIGLNVLSELIGGYMLKGRPVAVMIFKNLGYNVVAQAVSFVQDMKFGHYTKVPPRLMFAGQVISTIVGCFTVLGVQAWSFANIDGICTKKATDGFQCPVVTTSASSSIIWGLIGPGLNFSPGQMYANLLWFFLVGFVVPIPTYFYLKKRPNSIVRYVSWPVLFLAAASAAPASGPNFFCFALVGFIFQFYLRRRHHGWWSSYNYVLSAALDSGTGVAIVIIFFTVIFPDGANRAWLKHSWWGNEVSGKTLDAMMVTWRIPDPQTGFMPAPGGTKYAA</sequence>
<feature type="compositionally biased region" description="Polar residues" evidence="9">
    <location>
        <begin position="1"/>
        <end position="10"/>
    </location>
</feature>
<dbReference type="Proteomes" id="UP001176521">
    <property type="component" value="Unassembled WGS sequence"/>
</dbReference>
<feature type="transmembrane region" description="Helical" evidence="10">
    <location>
        <begin position="833"/>
        <end position="857"/>
    </location>
</feature>
<evidence type="ECO:0000313" key="12">
    <source>
        <dbReference type="Proteomes" id="UP001176521"/>
    </source>
</evidence>